<dbReference type="Pfam" id="PF12833">
    <property type="entry name" value="HTH_18"/>
    <property type="match status" value="1"/>
</dbReference>
<comment type="caution">
    <text evidence="5">The sequence shown here is derived from an EMBL/GenBank/DDBJ whole genome shotgun (WGS) entry which is preliminary data.</text>
</comment>
<dbReference type="InterPro" id="IPR018060">
    <property type="entry name" value="HTH_AraC"/>
</dbReference>
<dbReference type="OrthoDB" id="4480133at2"/>
<dbReference type="Proteomes" id="UP000007509">
    <property type="component" value="Unassembled WGS sequence"/>
</dbReference>
<dbReference type="InterPro" id="IPR009057">
    <property type="entry name" value="Homeodomain-like_sf"/>
</dbReference>
<dbReference type="PANTHER" id="PTHR43280:SF2">
    <property type="entry name" value="HTH-TYPE TRANSCRIPTIONAL REGULATOR EXSA"/>
    <property type="match status" value="1"/>
</dbReference>
<dbReference type="InterPro" id="IPR018062">
    <property type="entry name" value="HTH_AraC-typ_CS"/>
</dbReference>
<dbReference type="Gene3D" id="1.10.10.60">
    <property type="entry name" value="Homeodomain-like"/>
    <property type="match status" value="1"/>
</dbReference>
<organism evidence="5 6">
    <name type="scientific">Chryseobacterium populi</name>
    <dbReference type="NCBI Taxonomy" id="1144316"/>
    <lineage>
        <taxon>Bacteria</taxon>
        <taxon>Pseudomonadati</taxon>
        <taxon>Bacteroidota</taxon>
        <taxon>Flavobacteriia</taxon>
        <taxon>Flavobacteriales</taxon>
        <taxon>Weeksellaceae</taxon>
        <taxon>Chryseobacterium group</taxon>
        <taxon>Chryseobacterium</taxon>
    </lineage>
</organism>
<dbReference type="SUPFAM" id="SSF46689">
    <property type="entry name" value="Homeodomain-like"/>
    <property type="match status" value="1"/>
</dbReference>
<dbReference type="PROSITE" id="PS01124">
    <property type="entry name" value="HTH_ARAC_FAMILY_2"/>
    <property type="match status" value="1"/>
</dbReference>
<reference evidence="5 6" key="1">
    <citation type="journal article" date="2012" name="J. Bacteriol.">
        <title>Twenty-one genome sequences from Pseudomonas species and 19 genome sequences from diverse bacteria isolated from the rhizosphere and endosphere of Populus deltoides.</title>
        <authorList>
            <person name="Brown S.D."/>
            <person name="Utturkar S.M."/>
            <person name="Klingeman D.M."/>
            <person name="Johnson C.M."/>
            <person name="Martin S.L."/>
            <person name="Land M.L."/>
            <person name="Lu T.Y."/>
            <person name="Schadt C.W."/>
            <person name="Doktycz M.J."/>
            <person name="Pelletier D.A."/>
        </authorList>
    </citation>
    <scope>NUCLEOTIDE SEQUENCE [LARGE SCALE GENOMIC DNA]</scope>
    <source>
        <strain evidence="5 6">CF314</strain>
    </source>
</reference>
<dbReference type="PRINTS" id="PR00032">
    <property type="entry name" value="HTHARAC"/>
</dbReference>
<name>J2TC87_9FLAO</name>
<protein>
    <submittedName>
        <fullName evidence="5">DNA-binding domain-containing protein, AraC-type</fullName>
    </submittedName>
</protein>
<keyword evidence="1" id="KW-0805">Transcription regulation</keyword>
<sequence>MTERIYNAIKKFPQEKILKDNGVLLAKWKINSASAREFVLIQENTFVFVLKGHKIIVKDDDEITVGNKQLLVLKKGVHKMTEYLAADGQFEALVIYFDDSFIKYLSDFNKADWTQPSLKADDILLLDSNKVIDGFVEQYLNYIQENINDSVVLKLKVAELIYLLLKEHPYVKSFFVSVIQQHSHLKSMMEKLYKEDYTVSQLADFSNRSLSVFKRDFTKIFNCSPGKWILSRKLSDACFYLINTDKNISEIAYECGFGSLSRFDKSFKKEFNMTPSSFRSAGMGQISK</sequence>
<dbReference type="PATRIC" id="fig|1144316.3.peg.191"/>
<dbReference type="PANTHER" id="PTHR43280">
    <property type="entry name" value="ARAC-FAMILY TRANSCRIPTIONAL REGULATOR"/>
    <property type="match status" value="1"/>
</dbReference>
<keyword evidence="2 5" id="KW-0238">DNA-binding</keyword>
<evidence type="ECO:0000313" key="5">
    <source>
        <dbReference type="EMBL" id="EJL75797.1"/>
    </source>
</evidence>
<evidence type="ECO:0000256" key="1">
    <source>
        <dbReference type="ARBA" id="ARBA00023015"/>
    </source>
</evidence>
<dbReference type="InterPro" id="IPR054015">
    <property type="entry name" value="ExsA-like_N"/>
</dbReference>
<dbReference type="EMBL" id="AKJY01000003">
    <property type="protein sequence ID" value="EJL75797.1"/>
    <property type="molecule type" value="Genomic_DNA"/>
</dbReference>
<dbReference type="InterPro" id="IPR020449">
    <property type="entry name" value="Tscrpt_reg_AraC-type_HTH"/>
</dbReference>
<dbReference type="PROSITE" id="PS00041">
    <property type="entry name" value="HTH_ARAC_FAMILY_1"/>
    <property type="match status" value="1"/>
</dbReference>
<keyword evidence="6" id="KW-1185">Reference proteome</keyword>
<proteinExistence type="predicted"/>
<evidence type="ECO:0000256" key="3">
    <source>
        <dbReference type="ARBA" id="ARBA00023163"/>
    </source>
</evidence>
<dbReference type="Pfam" id="PF22200">
    <property type="entry name" value="ExsA_N"/>
    <property type="match status" value="1"/>
</dbReference>
<dbReference type="RefSeq" id="WP_007839689.1">
    <property type="nucleotide sequence ID" value="NZ_AKJY01000003.1"/>
</dbReference>
<evidence type="ECO:0000256" key="2">
    <source>
        <dbReference type="ARBA" id="ARBA00023125"/>
    </source>
</evidence>
<dbReference type="SMART" id="SM00342">
    <property type="entry name" value="HTH_ARAC"/>
    <property type="match status" value="1"/>
</dbReference>
<dbReference type="AlphaFoldDB" id="J2TC87"/>
<evidence type="ECO:0000259" key="4">
    <source>
        <dbReference type="PROSITE" id="PS01124"/>
    </source>
</evidence>
<gene>
    <name evidence="5" type="ORF">PMI13_00192</name>
</gene>
<accession>J2TC87</accession>
<feature type="domain" description="HTH araC/xylS-type" evidence="4">
    <location>
        <begin position="183"/>
        <end position="281"/>
    </location>
</feature>
<dbReference type="GO" id="GO:0043565">
    <property type="term" value="F:sequence-specific DNA binding"/>
    <property type="evidence" value="ECO:0007669"/>
    <property type="project" value="InterPro"/>
</dbReference>
<dbReference type="GO" id="GO:0003700">
    <property type="term" value="F:DNA-binding transcription factor activity"/>
    <property type="evidence" value="ECO:0007669"/>
    <property type="project" value="InterPro"/>
</dbReference>
<evidence type="ECO:0000313" key="6">
    <source>
        <dbReference type="Proteomes" id="UP000007509"/>
    </source>
</evidence>
<keyword evidence="3" id="KW-0804">Transcription</keyword>